<dbReference type="RefSeq" id="WP_271471292.1">
    <property type="nucleotide sequence ID" value="NZ_JANEWF010000018.1"/>
</dbReference>
<feature type="transmembrane region" description="Helical" evidence="1">
    <location>
        <begin position="60"/>
        <end position="80"/>
    </location>
</feature>
<proteinExistence type="predicted"/>
<gene>
    <name evidence="2" type="ORF">NNO07_16080</name>
</gene>
<feature type="transmembrane region" description="Helical" evidence="1">
    <location>
        <begin position="165"/>
        <end position="184"/>
    </location>
</feature>
<reference evidence="2 3" key="1">
    <citation type="submission" date="2022-07" db="EMBL/GenBank/DDBJ databases">
        <title>Genome Analysis of Selected Gammaproteobacteria from Nigerian Food snails.</title>
        <authorList>
            <person name="Okafor A.C."/>
        </authorList>
    </citation>
    <scope>NUCLEOTIDE SEQUENCE [LARGE SCALE GENOMIC DNA]</scope>
    <source>
        <strain evidence="2 3">Awg 2</strain>
    </source>
</reference>
<keyword evidence="1" id="KW-0812">Transmembrane</keyword>
<evidence type="ECO:0000313" key="3">
    <source>
        <dbReference type="Proteomes" id="UP001211689"/>
    </source>
</evidence>
<evidence type="ECO:0000256" key="1">
    <source>
        <dbReference type="SAM" id="Phobius"/>
    </source>
</evidence>
<dbReference type="Proteomes" id="UP001211689">
    <property type="component" value="Unassembled WGS sequence"/>
</dbReference>
<comment type="caution">
    <text evidence="2">The sequence shown here is derived from an EMBL/GenBank/DDBJ whole genome shotgun (WGS) entry which is preliminary data.</text>
</comment>
<keyword evidence="1" id="KW-0472">Membrane</keyword>
<evidence type="ECO:0000313" key="2">
    <source>
        <dbReference type="EMBL" id="MDA8484591.1"/>
    </source>
</evidence>
<feature type="transmembrane region" description="Helical" evidence="1">
    <location>
        <begin position="204"/>
        <end position="229"/>
    </location>
</feature>
<organism evidence="2 3">
    <name type="scientific">Metapseudomonas resinovorans</name>
    <name type="common">Pseudomonas resinovorans</name>
    <dbReference type="NCBI Taxonomy" id="53412"/>
    <lineage>
        <taxon>Bacteria</taxon>
        <taxon>Pseudomonadati</taxon>
        <taxon>Pseudomonadota</taxon>
        <taxon>Gammaproteobacteria</taxon>
        <taxon>Pseudomonadales</taxon>
        <taxon>Pseudomonadaceae</taxon>
        <taxon>Metapseudomonas</taxon>
    </lineage>
</organism>
<sequence>MRQTKQKIKLYRREFSPVPNEVFRLPEFRISLSLAIILVAATTIYFYSTAILHSQEYKNLIYYIVAAEIPMVFGFALARLRIEQNRVQRRLALRGRPKFRATLYALDLLQRERIKELFCELEEYEEYAKKLTERWEWRNTLKLKSSKSAETRARSFYSLPSASHIANYIAAFLAIAAGVVISLINQDQFYSSIPDILLASKSITWLLINSFVIPLAVVIIPLAAIWDLLAIMVIRALEWVDDDYLSRYSFYKFINEILEKSDRQGLRLLMRSTGFAYWLIAMLTSDLKRLKRQHMVSIRAIRINKCK</sequence>
<accession>A0ABT4Y6U1</accession>
<name>A0ABT4Y6U1_METRE</name>
<keyword evidence="1" id="KW-1133">Transmembrane helix</keyword>
<dbReference type="EMBL" id="JANEWF010000018">
    <property type="protein sequence ID" value="MDA8484591.1"/>
    <property type="molecule type" value="Genomic_DNA"/>
</dbReference>
<keyword evidence="3" id="KW-1185">Reference proteome</keyword>
<protein>
    <submittedName>
        <fullName evidence="2">Uncharacterized protein</fullName>
    </submittedName>
</protein>
<feature type="transmembrane region" description="Helical" evidence="1">
    <location>
        <begin position="30"/>
        <end position="48"/>
    </location>
</feature>